<dbReference type="CDD" id="cd04301">
    <property type="entry name" value="NAT_SF"/>
    <property type="match status" value="1"/>
</dbReference>
<dbReference type="SUPFAM" id="SSF55729">
    <property type="entry name" value="Acyl-CoA N-acyltransferases (Nat)"/>
    <property type="match status" value="1"/>
</dbReference>
<evidence type="ECO:0000313" key="5">
    <source>
        <dbReference type="Proteomes" id="UP000580839"/>
    </source>
</evidence>
<evidence type="ECO:0000256" key="2">
    <source>
        <dbReference type="ARBA" id="ARBA00023315"/>
    </source>
</evidence>
<organism evidence="4 5">
    <name type="scientific">Eiseniibacteriota bacterium</name>
    <dbReference type="NCBI Taxonomy" id="2212470"/>
    <lineage>
        <taxon>Bacteria</taxon>
        <taxon>Candidatus Eiseniibacteriota</taxon>
    </lineage>
</organism>
<dbReference type="InterPro" id="IPR000182">
    <property type="entry name" value="GNAT_dom"/>
</dbReference>
<dbReference type="EMBL" id="JABFRW010000070">
    <property type="protein sequence ID" value="NOT33726.1"/>
    <property type="molecule type" value="Genomic_DNA"/>
</dbReference>
<protein>
    <submittedName>
        <fullName evidence="4">GNAT family N-acetyltransferase</fullName>
    </submittedName>
</protein>
<dbReference type="PANTHER" id="PTHR43877">
    <property type="entry name" value="AMINOALKYLPHOSPHONATE N-ACETYLTRANSFERASE-RELATED-RELATED"/>
    <property type="match status" value="1"/>
</dbReference>
<name>A0A849SGQ9_UNCEI</name>
<sequence>MTSGARVRRLQTADAALVVPLRREALETAPLSFGATVEDDKNQSVEFVRASLADERNQAMFGGFENDRMVGLLAIRRESGIKRAHRVGVFSVFVTPRSRGRGMARELLDAAIAQVRAWGDVTQLELGVTDAAPGARRMYEAAGFREWGREPRAIRHQGRYVDMFKLALAIDVGVSTPPE</sequence>
<dbReference type="AlphaFoldDB" id="A0A849SGQ9"/>
<keyword evidence="1 4" id="KW-0808">Transferase</keyword>
<evidence type="ECO:0000256" key="1">
    <source>
        <dbReference type="ARBA" id="ARBA00022679"/>
    </source>
</evidence>
<dbReference type="InterPro" id="IPR050832">
    <property type="entry name" value="Bact_Acetyltransf"/>
</dbReference>
<keyword evidence="2" id="KW-0012">Acyltransferase</keyword>
<dbReference type="InterPro" id="IPR016181">
    <property type="entry name" value="Acyl_CoA_acyltransferase"/>
</dbReference>
<accession>A0A849SGQ9</accession>
<evidence type="ECO:0000313" key="4">
    <source>
        <dbReference type="EMBL" id="NOT33726.1"/>
    </source>
</evidence>
<comment type="caution">
    <text evidence="4">The sequence shown here is derived from an EMBL/GenBank/DDBJ whole genome shotgun (WGS) entry which is preliminary data.</text>
</comment>
<dbReference type="GO" id="GO:0016747">
    <property type="term" value="F:acyltransferase activity, transferring groups other than amino-acyl groups"/>
    <property type="evidence" value="ECO:0007669"/>
    <property type="project" value="InterPro"/>
</dbReference>
<dbReference type="Gene3D" id="3.40.630.30">
    <property type="match status" value="1"/>
</dbReference>
<proteinExistence type="predicted"/>
<evidence type="ECO:0000259" key="3">
    <source>
        <dbReference type="PROSITE" id="PS51186"/>
    </source>
</evidence>
<dbReference type="Pfam" id="PF00583">
    <property type="entry name" value="Acetyltransf_1"/>
    <property type="match status" value="1"/>
</dbReference>
<feature type="domain" description="N-acetyltransferase" evidence="3">
    <location>
        <begin position="5"/>
        <end position="168"/>
    </location>
</feature>
<reference evidence="4 5" key="1">
    <citation type="submission" date="2020-04" db="EMBL/GenBank/DDBJ databases">
        <title>Metagenomic profiling of ammonia- and methane-oxidizing microorganisms in a Dutch drinking water treatment plant.</title>
        <authorList>
            <person name="Poghosyan L."/>
            <person name="Leucker S."/>
        </authorList>
    </citation>
    <scope>NUCLEOTIDE SEQUENCE [LARGE SCALE GENOMIC DNA]</scope>
    <source>
        <strain evidence="4">S-RSF-IL-03</strain>
    </source>
</reference>
<dbReference type="Proteomes" id="UP000580839">
    <property type="component" value="Unassembled WGS sequence"/>
</dbReference>
<gene>
    <name evidence="4" type="ORF">HOP12_06085</name>
</gene>
<dbReference type="PROSITE" id="PS51186">
    <property type="entry name" value="GNAT"/>
    <property type="match status" value="1"/>
</dbReference>